<dbReference type="PROSITE" id="PS51257">
    <property type="entry name" value="PROKAR_LIPOPROTEIN"/>
    <property type="match status" value="1"/>
</dbReference>
<reference evidence="1 2" key="1">
    <citation type="submission" date="2023-03" db="EMBL/GenBank/DDBJ databases">
        <title>Genome sequencing of Aquirufa.</title>
        <authorList>
            <person name="Pitt A."/>
            <person name="Hahn M.W."/>
        </authorList>
    </citation>
    <scope>NUCLEOTIDE SEQUENCE [LARGE SCALE GENOMIC DNA]</scope>
    <source>
        <strain evidence="1 2">WAEICH-18A</strain>
    </source>
</reference>
<dbReference type="Proteomes" id="UP001321344">
    <property type="component" value="Unassembled WGS sequence"/>
</dbReference>
<sequence length="47" mass="5214">MKKLNDNQIVSIQGGMPFWLVFAAVFATACVADAIFDIDWLSTPCHK</sequence>
<organism evidence="1 2">
    <name type="scientific">Aquirufa aurantiipilula</name>
    <dbReference type="NCBI Taxonomy" id="2696561"/>
    <lineage>
        <taxon>Bacteria</taxon>
        <taxon>Pseudomonadati</taxon>
        <taxon>Bacteroidota</taxon>
        <taxon>Cytophagia</taxon>
        <taxon>Cytophagales</taxon>
        <taxon>Flectobacillaceae</taxon>
        <taxon>Aquirufa</taxon>
    </lineage>
</organism>
<dbReference type="EMBL" id="JARJOW010000014">
    <property type="protein sequence ID" value="MDF5691812.1"/>
    <property type="molecule type" value="Genomic_DNA"/>
</dbReference>
<keyword evidence="2" id="KW-1185">Reference proteome</keyword>
<name>A0ABT6BN22_9BACT</name>
<proteinExistence type="predicted"/>
<protein>
    <recommendedName>
        <fullName evidence="3">Bacteriocin</fullName>
    </recommendedName>
</protein>
<evidence type="ECO:0008006" key="3">
    <source>
        <dbReference type="Google" id="ProtNLM"/>
    </source>
</evidence>
<accession>A0ABT6BN22</accession>
<dbReference type="RefSeq" id="WP_276344951.1">
    <property type="nucleotide sequence ID" value="NZ_JARJOW010000014.1"/>
</dbReference>
<gene>
    <name evidence="1" type="ORF">PQG43_13150</name>
</gene>
<evidence type="ECO:0000313" key="1">
    <source>
        <dbReference type="EMBL" id="MDF5691812.1"/>
    </source>
</evidence>
<comment type="caution">
    <text evidence="1">The sequence shown here is derived from an EMBL/GenBank/DDBJ whole genome shotgun (WGS) entry which is preliminary data.</text>
</comment>
<evidence type="ECO:0000313" key="2">
    <source>
        <dbReference type="Proteomes" id="UP001321344"/>
    </source>
</evidence>